<comment type="caution">
    <text evidence="1">The sequence shown here is derived from an EMBL/GenBank/DDBJ whole genome shotgun (WGS) entry which is preliminary data.</text>
</comment>
<reference evidence="1" key="1">
    <citation type="submission" date="2016-10" db="EMBL/GenBank/DDBJ databases">
        <title>Sequence of Gallionella enrichment culture.</title>
        <authorList>
            <person name="Poehlein A."/>
            <person name="Muehling M."/>
            <person name="Daniel R."/>
        </authorList>
    </citation>
    <scope>NUCLEOTIDE SEQUENCE</scope>
</reference>
<name>A0A1J5Q4K1_9ZZZZ</name>
<dbReference type="AlphaFoldDB" id="A0A1J5Q4K1"/>
<protein>
    <submittedName>
        <fullName evidence="1">Uncharacterized protein</fullName>
    </submittedName>
</protein>
<accession>A0A1J5Q4K1</accession>
<sequence>MAATLVQRAAWLGKFLSPSPRLFQYHREVRRSGHFDRAFYLGVNASLHPLFRAFPERHFVVFGEREGLQPNPEFSSRAYLRQNTDLTAWAERPYQHFLRHGRFENRPTRELPAGANTGKQVAPVVRARGDAASRGLVVGNAVMGQLVRLGHMRFVLLPRWHRGAAKGSLDSRIGGHIGVLGSI</sequence>
<gene>
    <name evidence="1" type="ORF">GALL_400830</name>
</gene>
<organism evidence="1">
    <name type="scientific">mine drainage metagenome</name>
    <dbReference type="NCBI Taxonomy" id="410659"/>
    <lineage>
        <taxon>unclassified sequences</taxon>
        <taxon>metagenomes</taxon>
        <taxon>ecological metagenomes</taxon>
    </lineage>
</organism>
<proteinExistence type="predicted"/>
<evidence type="ECO:0000313" key="1">
    <source>
        <dbReference type="EMBL" id="OIQ78218.1"/>
    </source>
</evidence>
<dbReference type="EMBL" id="MLJW01001445">
    <property type="protein sequence ID" value="OIQ78218.1"/>
    <property type="molecule type" value="Genomic_DNA"/>
</dbReference>